<dbReference type="EMBL" id="MLIS01000001">
    <property type="protein sequence ID" value="OHU80124.1"/>
    <property type="molecule type" value="Genomic_DNA"/>
</dbReference>
<proteinExistence type="predicted"/>
<dbReference type="SUPFAM" id="SSF52540">
    <property type="entry name" value="P-loop containing nucleoside triphosphate hydrolases"/>
    <property type="match status" value="1"/>
</dbReference>
<evidence type="ECO:0000256" key="2">
    <source>
        <dbReference type="ARBA" id="ARBA00023204"/>
    </source>
</evidence>
<dbReference type="PANTHER" id="PTHR32182:SF0">
    <property type="entry name" value="DNA REPLICATION AND REPAIR PROTEIN RECF"/>
    <property type="match status" value="1"/>
</dbReference>
<evidence type="ECO:0000313" key="7">
    <source>
        <dbReference type="Proteomes" id="UP000179441"/>
    </source>
</evidence>
<dbReference type="GO" id="GO:0000731">
    <property type="term" value="P:DNA synthesis involved in DNA repair"/>
    <property type="evidence" value="ECO:0007669"/>
    <property type="project" value="TreeGrafter"/>
</dbReference>
<keyword evidence="1" id="KW-0227">DNA damage</keyword>
<dbReference type="PANTHER" id="PTHR32182">
    <property type="entry name" value="DNA REPLICATION AND REPAIR PROTEIN RECF"/>
    <property type="match status" value="1"/>
</dbReference>
<dbReference type="GO" id="GO:0009432">
    <property type="term" value="P:SOS response"/>
    <property type="evidence" value="ECO:0007669"/>
    <property type="project" value="UniProtKB-KW"/>
</dbReference>
<keyword evidence="2" id="KW-0234">DNA repair</keyword>
<keyword evidence="3" id="KW-0742">SOS response</keyword>
<organism evidence="6 7">
    <name type="scientific">Mycobacteroides chelonae</name>
    <name type="common">Mycobacterium chelonae</name>
    <dbReference type="NCBI Taxonomy" id="1774"/>
    <lineage>
        <taxon>Bacteria</taxon>
        <taxon>Bacillati</taxon>
        <taxon>Actinomycetota</taxon>
        <taxon>Actinomycetes</taxon>
        <taxon>Mycobacteriales</taxon>
        <taxon>Mycobacteriaceae</taxon>
        <taxon>Mycobacteroides</taxon>
    </lineage>
</organism>
<evidence type="ECO:0000313" key="6">
    <source>
        <dbReference type="EMBL" id="OHU80124.1"/>
    </source>
</evidence>
<evidence type="ECO:0000256" key="1">
    <source>
        <dbReference type="ARBA" id="ARBA00022763"/>
    </source>
</evidence>
<feature type="region of interest" description="Disordered" evidence="5">
    <location>
        <begin position="64"/>
        <end position="87"/>
    </location>
</feature>
<evidence type="ECO:0000256" key="4">
    <source>
        <dbReference type="SAM" id="Coils"/>
    </source>
</evidence>
<dbReference type="AlphaFoldDB" id="A0A1S1M4U8"/>
<dbReference type="InterPro" id="IPR027417">
    <property type="entry name" value="P-loop_NTPase"/>
</dbReference>
<evidence type="ECO:0000256" key="3">
    <source>
        <dbReference type="ARBA" id="ARBA00023236"/>
    </source>
</evidence>
<gene>
    <name evidence="6" type="ORF">BKG84_18740</name>
</gene>
<name>A0A1S1M4U8_MYCCH</name>
<dbReference type="RefSeq" id="WP_070952174.1">
    <property type="nucleotide sequence ID" value="NZ_CP050145.1"/>
</dbReference>
<dbReference type="Proteomes" id="UP000179441">
    <property type="component" value="Unassembled WGS sequence"/>
</dbReference>
<dbReference type="Pfam" id="PF13555">
    <property type="entry name" value="AAA_29"/>
    <property type="match status" value="1"/>
</dbReference>
<comment type="caution">
    <text evidence="6">The sequence shown here is derived from an EMBL/GenBank/DDBJ whole genome shotgun (WGS) entry which is preliminary data.</text>
</comment>
<dbReference type="GO" id="GO:0006302">
    <property type="term" value="P:double-strand break repair"/>
    <property type="evidence" value="ECO:0007669"/>
    <property type="project" value="TreeGrafter"/>
</dbReference>
<evidence type="ECO:0008006" key="8">
    <source>
        <dbReference type="Google" id="ProtNLM"/>
    </source>
</evidence>
<sequence length="1130" mass="126616">MTTALRIDRWCLYGLQTYNWGGFNGHFQLDPAPPTEVTVISGDSGTGKSTLMDAVSALLHPGRDFNRASSGSGSSPRSIPTYVRGRYGKDSDGRSTVYYDLRGGRATWSGVALTWCNIDGRTVTMFSAWYMNTHDDKPSAEVHGHIDGQFAITNLDPYTKSPHNAPVFKPAALREAFPGMTIAKNRTRNRQWLFEQFGMSDREKSLTDVLYRLQSSSEIPTVNWLFSGIILDEPEELFAAVRESRSGWEKVRETYQQMTDRETRHEILQSLPGQWDTYSSSTTTGKFYRDIGFGVERGSMDHNTPFYRWFHQRSYDLLAAEHDALEDTAQQARRARDAAEAATEKAKQEMLDTDRAYRNGGGERLREVETELTYARRDLEAVRLQRERLTEQIGHEITLPETVAERDEQRAASTQVLAYAKSQTTVIDGELEAAQQYFFDTKRQLDDKQQTFDYYNGRKDVLSRHLTERRDEWARITGIPAEDLKFVGELIDLKTQHEQWRTAAEGVMGSFAQTLLVPQDRIKDFRRKVDADKRPPRIRSKAIPTSARDLHQAPDEQLAAKLQYASHRYTGWLSHEIAHRFAHMCVADGEALNALNPNQKGVSLNGQVRQGDDGVHGGLRPDQRSIGFSPEALLAKLHTEIADLRSEWEAASDLRNELKTVKDELAASADLHTRFIDAADNWPAYDTHAAAAVVAAKIAERDALSGDKVIALRNAAEAANKAHAKAQGDSARAGLWYEQATLNRDTHLARQDLAYAQIEKLKERVAALDDATTARLDAEARETFGTETLASEHFVPANTQTLIRAFGAKLQAASKTRNDAAKSLLAVMHSYNAAFPPGPLGNALPKASAAKDFEIASAVEANYEAYEYILNQNTLEGLKEAQELFAQQVMDYTNMTVGQVTEGYEAARRDIKSRLHEVNSLLREADFDGSCRLEVEIVREEQPQEAKDFQVALGELAARTTKSLSHEDVAARYERFDSVMHMISTDDKIKTLFDVRKHMQLQARKSDPAGVMPSVTYDRLSGEQSGGETQELTSFILAAAIRYYVSGEGSALPRFSTVILDEALTKAGPEHTLRALNVWRKLGFQPIVSTPVGKAMSMTYATSVVYEVAIDDRKRSRLWQMTLKNAENQL</sequence>
<feature type="coiled-coil region" evidence="4">
    <location>
        <begin position="315"/>
        <end position="392"/>
    </location>
</feature>
<keyword evidence="7" id="KW-1185">Reference proteome</keyword>
<dbReference type="Gene3D" id="3.40.1140.10">
    <property type="match status" value="1"/>
</dbReference>
<accession>A0A1S1M4U8</accession>
<dbReference type="Pfam" id="PF13558">
    <property type="entry name" value="SbcC_Walker_B"/>
    <property type="match status" value="1"/>
</dbReference>
<evidence type="ECO:0000256" key="5">
    <source>
        <dbReference type="SAM" id="MobiDB-lite"/>
    </source>
</evidence>
<reference evidence="6 7" key="1">
    <citation type="submission" date="2016-10" db="EMBL/GenBank/DDBJ databases">
        <title>Evaluation of Human, Veterinary and Environmental Mycobacterium chelonae Isolates by Core Genome Phylogenomic Analysis, Targeted Gene Comparison, and Anti-microbial Susceptibility Patterns: A Tale of Mistaken Identities.</title>
        <authorList>
            <person name="Fogelson S.B."/>
            <person name="Camus A.C."/>
            <person name="Lorenz W."/>
            <person name="Vasireddy R."/>
            <person name="Vasireddy S."/>
            <person name="Smith T."/>
            <person name="Brown-Elliott B.A."/>
            <person name="Wallace R.J.Jr."/>
            <person name="Hasan N.A."/>
            <person name="Reischl U."/>
            <person name="Sanchez S."/>
        </authorList>
    </citation>
    <scope>NUCLEOTIDE SEQUENCE [LARGE SCALE GENOMIC DNA]</scope>
    <source>
        <strain evidence="6 7">15518</strain>
    </source>
</reference>
<keyword evidence="4" id="KW-0175">Coiled coil</keyword>
<protein>
    <recommendedName>
        <fullName evidence="8">ATP-binding protein</fullName>
    </recommendedName>
</protein>